<comment type="similarity">
    <text evidence="5">Belongs to the G-protein coupled receptor 1 family.</text>
</comment>
<keyword evidence="5" id="KW-0807">Transducer</keyword>
<feature type="transmembrane region" description="Helical" evidence="6">
    <location>
        <begin position="159"/>
        <end position="179"/>
    </location>
</feature>
<feature type="transmembrane region" description="Helical" evidence="6">
    <location>
        <begin position="75"/>
        <end position="96"/>
    </location>
</feature>
<dbReference type="PROSITE" id="PS50262">
    <property type="entry name" value="G_PROTEIN_RECEP_F1_2"/>
    <property type="match status" value="1"/>
</dbReference>
<dbReference type="PRINTS" id="PR00237">
    <property type="entry name" value="GPCRRHODOPSN"/>
</dbReference>
<evidence type="ECO:0000313" key="10">
    <source>
        <dbReference type="Proteomes" id="UP000274756"/>
    </source>
</evidence>
<evidence type="ECO:0000313" key="11">
    <source>
        <dbReference type="WBParaSite" id="DME_0000864301-mRNA-1"/>
    </source>
</evidence>
<proteinExistence type="inferred from homology"/>
<dbReference type="InterPro" id="IPR053093">
    <property type="entry name" value="GPCR-like"/>
</dbReference>
<organism evidence="9 11">
    <name type="scientific">Dracunculus medinensis</name>
    <name type="common">Guinea worm</name>
    <dbReference type="NCBI Taxonomy" id="318479"/>
    <lineage>
        <taxon>Eukaryota</taxon>
        <taxon>Metazoa</taxon>
        <taxon>Ecdysozoa</taxon>
        <taxon>Nematoda</taxon>
        <taxon>Chromadorea</taxon>
        <taxon>Rhabditida</taxon>
        <taxon>Spirurina</taxon>
        <taxon>Dracunculoidea</taxon>
        <taxon>Dracunculidae</taxon>
        <taxon>Dracunculus</taxon>
    </lineage>
</organism>
<evidence type="ECO:0000256" key="4">
    <source>
        <dbReference type="ARBA" id="ARBA00023136"/>
    </source>
</evidence>
<feature type="transmembrane region" description="Helical" evidence="6">
    <location>
        <begin position="220"/>
        <end position="238"/>
    </location>
</feature>
<dbReference type="InterPro" id="IPR000276">
    <property type="entry name" value="GPCR_Rhodpsn"/>
</dbReference>
<evidence type="ECO:0000256" key="5">
    <source>
        <dbReference type="RuleBase" id="RU000688"/>
    </source>
</evidence>
<name>A0A0N4ULG9_DRAME</name>
<feature type="domain" description="G-protein coupled receptors family 1 profile" evidence="7">
    <location>
        <begin position="55"/>
        <end position="316"/>
    </location>
</feature>
<dbReference type="SUPFAM" id="SSF81321">
    <property type="entry name" value="Family A G protein-coupled receptor-like"/>
    <property type="match status" value="1"/>
</dbReference>
<dbReference type="STRING" id="318479.A0A0N4ULG9"/>
<dbReference type="Gene3D" id="1.20.1070.10">
    <property type="entry name" value="Rhodopsin 7-helix transmembrane proteins"/>
    <property type="match status" value="1"/>
</dbReference>
<feature type="transmembrane region" description="Helical" evidence="6">
    <location>
        <begin position="38"/>
        <end position="63"/>
    </location>
</feature>
<reference evidence="11" key="1">
    <citation type="submission" date="2017-02" db="UniProtKB">
        <authorList>
            <consortium name="WormBaseParasite"/>
        </authorList>
    </citation>
    <scope>IDENTIFICATION</scope>
</reference>
<dbReference type="Pfam" id="PF00001">
    <property type="entry name" value="7tm_1"/>
    <property type="match status" value="1"/>
</dbReference>
<evidence type="ECO:0000313" key="9">
    <source>
        <dbReference type="Proteomes" id="UP000038040"/>
    </source>
</evidence>
<dbReference type="InterPro" id="IPR017452">
    <property type="entry name" value="GPCR_Rhodpsn_7TM"/>
</dbReference>
<accession>A0A0N4ULG9</accession>
<evidence type="ECO:0000259" key="7">
    <source>
        <dbReference type="PROSITE" id="PS50262"/>
    </source>
</evidence>
<dbReference type="OrthoDB" id="10033446at2759"/>
<dbReference type="Proteomes" id="UP000038040">
    <property type="component" value="Unplaced"/>
</dbReference>
<keyword evidence="10" id="KW-1185">Reference proteome</keyword>
<dbReference type="GO" id="GO:0016020">
    <property type="term" value="C:membrane"/>
    <property type="evidence" value="ECO:0007669"/>
    <property type="project" value="UniProtKB-SubCell"/>
</dbReference>
<evidence type="ECO:0000256" key="1">
    <source>
        <dbReference type="ARBA" id="ARBA00004370"/>
    </source>
</evidence>
<dbReference type="EMBL" id="UYYG01000067">
    <property type="protein sequence ID" value="VDN52585.1"/>
    <property type="molecule type" value="Genomic_DNA"/>
</dbReference>
<keyword evidence="3 6" id="KW-1133">Transmembrane helix</keyword>
<keyword evidence="5" id="KW-0675">Receptor</keyword>
<evidence type="ECO:0000256" key="2">
    <source>
        <dbReference type="ARBA" id="ARBA00022692"/>
    </source>
</evidence>
<dbReference type="PANTHER" id="PTHR47760:SF2">
    <property type="entry name" value="G-PROTEIN COUPLED RECEPTOR B0563.6-RELATED"/>
    <property type="match status" value="1"/>
</dbReference>
<evidence type="ECO:0000256" key="3">
    <source>
        <dbReference type="ARBA" id="ARBA00022989"/>
    </source>
</evidence>
<feature type="transmembrane region" description="Helical" evidence="6">
    <location>
        <begin position="258"/>
        <end position="283"/>
    </location>
</feature>
<protein>
    <submittedName>
        <fullName evidence="11">G_PROTEIN_RECEP_F1_2 domain-containing protein</fullName>
    </submittedName>
</protein>
<keyword evidence="5" id="KW-0297">G-protein coupled receptor</keyword>
<keyword evidence="4 6" id="KW-0472">Membrane</keyword>
<dbReference type="Proteomes" id="UP000274756">
    <property type="component" value="Unassembled WGS sequence"/>
</dbReference>
<evidence type="ECO:0000313" key="8">
    <source>
        <dbReference type="EMBL" id="VDN52585.1"/>
    </source>
</evidence>
<feature type="transmembrane region" description="Helical" evidence="6">
    <location>
        <begin position="116"/>
        <end position="138"/>
    </location>
</feature>
<evidence type="ECO:0000256" key="6">
    <source>
        <dbReference type="SAM" id="Phobius"/>
    </source>
</evidence>
<gene>
    <name evidence="8" type="ORF">DME_LOCUS2558</name>
</gene>
<dbReference type="PROSITE" id="PS00237">
    <property type="entry name" value="G_PROTEIN_RECEP_F1_1"/>
    <property type="match status" value="1"/>
</dbReference>
<dbReference type="PANTHER" id="PTHR47760">
    <property type="entry name" value="G-PROTEIN COUPLED RECEPTOR B0563.6-LIKE PROTEIN-RELATED"/>
    <property type="match status" value="1"/>
</dbReference>
<comment type="subcellular location">
    <subcellularLocation>
        <location evidence="1">Membrane</location>
    </subcellularLocation>
</comment>
<dbReference type="AlphaFoldDB" id="A0A0N4ULG9"/>
<reference evidence="8 10" key="2">
    <citation type="submission" date="2018-11" db="EMBL/GenBank/DDBJ databases">
        <authorList>
            <consortium name="Pathogen Informatics"/>
        </authorList>
    </citation>
    <scope>NUCLEOTIDE SEQUENCE [LARGE SCALE GENOMIC DNA]</scope>
</reference>
<dbReference type="WBParaSite" id="DME_0000864301-mRNA-1">
    <property type="protein sequence ID" value="DME_0000864301-mRNA-1"/>
    <property type="gene ID" value="DME_0000864301"/>
</dbReference>
<sequence length="409" mass="48099">MSNISTTFLFSSSSSTYLSPSSSTTINQQSLFEIQLSLIVYCYILPIICIIGLIGNIINLIILYSLSKLFQYLKALAISDIFCMLFVLIFVLIEIVKQFNIINLNHSIIIVYYQTYFMLSLINWSLSVSVYIVVLLSIERFISILFPIKYRNYNNNYSYIYVISIYLFAGIFYIPYALLRYTIKYNYINHNNKTIVIYSTEDSDISKTFKWQIYKWTREAILRFAPIVIVAILNLNIIKVFHLRRKLFQRKSKKEEKLIYIILITIIIMFIICNIPAAINLLFINENIKKRFDYQIFRAFANLLEISNHSLQFYIFCICSHDYRSNFFRKFSCLFQFCKKINIDSSENEINKLSSAAIINNTIINSHIKLATIDEFDENHPDNNPDNCFNQNNSFLLKYTESSDDTTYL</sequence>
<dbReference type="GO" id="GO:0004930">
    <property type="term" value="F:G protein-coupled receptor activity"/>
    <property type="evidence" value="ECO:0007669"/>
    <property type="project" value="UniProtKB-KW"/>
</dbReference>
<keyword evidence="2 5" id="KW-0812">Transmembrane</keyword>